<evidence type="ECO:0000259" key="2">
    <source>
        <dbReference type="Pfam" id="PF14242"/>
    </source>
</evidence>
<dbReference type="Pfam" id="PF14242">
    <property type="entry name" value="DUF4342"/>
    <property type="match status" value="1"/>
</dbReference>
<keyword evidence="4" id="KW-1185">Reference proteome</keyword>
<proteinExistence type="predicted"/>
<reference evidence="3" key="2">
    <citation type="journal article" date="2020" name="Microorganisms">
        <title>Osmotic Adaptation and Compatible Solute Biosynthesis of Phototrophic Bacteria as Revealed from Genome Analyses.</title>
        <authorList>
            <person name="Imhoff J.F."/>
            <person name="Rahn T."/>
            <person name="Kunzel S."/>
            <person name="Keller A."/>
            <person name="Neulinger S.C."/>
        </authorList>
    </citation>
    <scope>NUCLEOTIDE SEQUENCE</scope>
    <source>
        <strain evidence="3">DSM 11080</strain>
    </source>
</reference>
<dbReference type="AlphaFoldDB" id="A0AAJ0U596"/>
<keyword evidence="1" id="KW-1133">Transmembrane helix</keyword>
<comment type="caution">
    <text evidence="3">The sequence shown here is derived from an EMBL/GenBank/DDBJ whole genome shotgun (WGS) entry which is preliminary data.</text>
</comment>
<name>A0AAJ0U596_9GAMM</name>
<dbReference type="InterPro" id="IPR025642">
    <property type="entry name" value="DUF4342"/>
</dbReference>
<dbReference type="RefSeq" id="WP_200346269.1">
    <property type="nucleotide sequence ID" value="NZ_NRSJ01000018.1"/>
</dbReference>
<dbReference type="Proteomes" id="UP001296776">
    <property type="component" value="Unassembled WGS sequence"/>
</dbReference>
<feature type="transmembrane region" description="Helical" evidence="1">
    <location>
        <begin position="58"/>
        <end position="81"/>
    </location>
</feature>
<organism evidence="3 4">
    <name type="scientific">Halochromatium glycolicum</name>
    <dbReference type="NCBI Taxonomy" id="85075"/>
    <lineage>
        <taxon>Bacteria</taxon>
        <taxon>Pseudomonadati</taxon>
        <taxon>Pseudomonadota</taxon>
        <taxon>Gammaproteobacteria</taxon>
        <taxon>Chromatiales</taxon>
        <taxon>Chromatiaceae</taxon>
        <taxon>Halochromatium</taxon>
    </lineage>
</organism>
<evidence type="ECO:0000256" key="1">
    <source>
        <dbReference type="SAM" id="Phobius"/>
    </source>
</evidence>
<dbReference type="EMBL" id="NRSJ01000018">
    <property type="protein sequence ID" value="MBK1705055.1"/>
    <property type="molecule type" value="Genomic_DNA"/>
</dbReference>
<evidence type="ECO:0000313" key="3">
    <source>
        <dbReference type="EMBL" id="MBK1705055.1"/>
    </source>
</evidence>
<gene>
    <name evidence="3" type="ORF">CKO40_11005</name>
</gene>
<feature type="domain" description="DUF4342" evidence="2">
    <location>
        <begin position="12"/>
        <end position="90"/>
    </location>
</feature>
<sequence length="104" mass="11065">MSKLPDPNRRGITERVSVAGSELVDYVKQLIAEGNVRRLIIRKPGGEILMEIPLTAGVAVGGALTILAPILAALGAMAAWITKFEIDIVRKDDHDDGPPAPPSE</sequence>
<keyword evidence="1" id="KW-0812">Transmembrane</keyword>
<protein>
    <recommendedName>
        <fullName evidence="2">DUF4342 domain-containing protein</fullName>
    </recommendedName>
</protein>
<reference evidence="3" key="1">
    <citation type="submission" date="2017-08" db="EMBL/GenBank/DDBJ databases">
        <authorList>
            <person name="Imhoff J.F."/>
            <person name="Rahn T."/>
            <person name="Kuenzel S."/>
            <person name="Neulinger S.C."/>
        </authorList>
    </citation>
    <scope>NUCLEOTIDE SEQUENCE</scope>
    <source>
        <strain evidence="3">DSM 11080</strain>
    </source>
</reference>
<keyword evidence="1" id="KW-0472">Membrane</keyword>
<evidence type="ECO:0000313" key="4">
    <source>
        <dbReference type="Proteomes" id="UP001296776"/>
    </source>
</evidence>
<accession>A0AAJ0U596</accession>